<feature type="transmembrane region" description="Helical" evidence="1">
    <location>
        <begin position="108"/>
        <end position="126"/>
    </location>
</feature>
<dbReference type="EMBL" id="JADKPN010000011">
    <property type="protein sequence ID" value="MBF4764819.1"/>
    <property type="molecule type" value="Genomic_DNA"/>
</dbReference>
<organism evidence="3 4">
    <name type="scientific">Nocardioides islandensis</name>
    <dbReference type="NCBI Taxonomy" id="433663"/>
    <lineage>
        <taxon>Bacteria</taxon>
        <taxon>Bacillati</taxon>
        <taxon>Actinomycetota</taxon>
        <taxon>Actinomycetes</taxon>
        <taxon>Propionibacteriales</taxon>
        <taxon>Nocardioidaceae</taxon>
        <taxon>Nocardioides</taxon>
    </lineage>
</organism>
<feature type="transmembrane region" description="Helical" evidence="1">
    <location>
        <begin position="172"/>
        <end position="190"/>
    </location>
</feature>
<feature type="domain" description="VanZ-like" evidence="2">
    <location>
        <begin position="50"/>
        <end position="185"/>
    </location>
</feature>
<proteinExistence type="predicted"/>
<keyword evidence="4" id="KW-1185">Reference proteome</keyword>
<accession>A0A930YJA2</accession>
<keyword evidence="1" id="KW-0472">Membrane</keyword>
<dbReference type="PANTHER" id="PTHR36834:SF1">
    <property type="entry name" value="INTEGRAL MEMBRANE PROTEIN"/>
    <property type="match status" value="1"/>
</dbReference>
<feature type="transmembrane region" description="Helical" evidence="1">
    <location>
        <begin position="6"/>
        <end position="30"/>
    </location>
</feature>
<dbReference type="AlphaFoldDB" id="A0A930YJA2"/>
<keyword evidence="1" id="KW-0812">Transmembrane</keyword>
<evidence type="ECO:0000259" key="2">
    <source>
        <dbReference type="Pfam" id="PF04892"/>
    </source>
</evidence>
<dbReference type="Proteomes" id="UP000640489">
    <property type="component" value="Unassembled WGS sequence"/>
</dbReference>
<comment type="caution">
    <text evidence="3">The sequence shown here is derived from an EMBL/GenBank/DDBJ whole genome shotgun (WGS) entry which is preliminary data.</text>
</comment>
<feature type="transmembrane region" description="Helical" evidence="1">
    <location>
        <begin position="42"/>
        <end position="61"/>
    </location>
</feature>
<reference evidence="3" key="1">
    <citation type="submission" date="2020-11" db="EMBL/GenBank/DDBJ databases">
        <title>Nocardioides sp. nov., isolated from Soil of Cynanchum wilfordii Hemsley rhizosphere.</title>
        <authorList>
            <person name="Lee J.-S."/>
            <person name="Suh M.K."/>
            <person name="Kim J.-S."/>
        </authorList>
    </citation>
    <scope>NUCLEOTIDE SEQUENCE</scope>
    <source>
        <strain evidence="3">KCTC 19275</strain>
    </source>
</reference>
<feature type="transmembrane region" description="Helical" evidence="1">
    <location>
        <begin position="133"/>
        <end position="160"/>
    </location>
</feature>
<evidence type="ECO:0000313" key="3">
    <source>
        <dbReference type="EMBL" id="MBF4764819.1"/>
    </source>
</evidence>
<dbReference type="PANTHER" id="PTHR36834">
    <property type="entry name" value="MEMBRANE PROTEIN-RELATED"/>
    <property type="match status" value="1"/>
</dbReference>
<dbReference type="InterPro" id="IPR006976">
    <property type="entry name" value="VanZ-like"/>
</dbReference>
<gene>
    <name evidence="3" type="ORF">ISU07_16925</name>
</gene>
<feature type="transmembrane region" description="Helical" evidence="1">
    <location>
        <begin position="211"/>
        <end position="235"/>
    </location>
</feature>
<feature type="transmembrane region" description="Helical" evidence="1">
    <location>
        <begin position="295"/>
        <end position="312"/>
    </location>
</feature>
<dbReference type="RefSeq" id="WP_194708003.1">
    <property type="nucleotide sequence ID" value="NZ_JADKPN010000011.1"/>
</dbReference>
<evidence type="ECO:0000313" key="4">
    <source>
        <dbReference type="Proteomes" id="UP000640489"/>
    </source>
</evidence>
<dbReference type="InterPro" id="IPR053150">
    <property type="entry name" value="Teicoplanin_resist-assoc"/>
</dbReference>
<dbReference type="Pfam" id="PF04892">
    <property type="entry name" value="VanZ"/>
    <property type="match status" value="1"/>
</dbReference>
<evidence type="ECO:0000256" key="1">
    <source>
        <dbReference type="SAM" id="Phobius"/>
    </source>
</evidence>
<protein>
    <submittedName>
        <fullName evidence="3">VanZ family protein</fullName>
    </submittedName>
</protein>
<feature type="transmembrane region" description="Helical" evidence="1">
    <location>
        <begin position="255"/>
        <end position="274"/>
    </location>
</feature>
<name>A0A930YJA2_9ACTN</name>
<keyword evidence="1" id="KW-1133">Transmembrane helix</keyword>
<sequence length="354" mass="37361">MGDQGTNALAALILGSAVAVLLFIPVAAVQYRRDGRLGGNDLAVLVTAAVYGVALWTYTLLPLPDVGDYTCQHAQTRLMAFADDVRRAAEQAGYAGLGTPSALLRNQAFLQLVLNVVLFLPFGPFVRFITHRGVVVATGFGLAVSLLIEVTQLTGVWGVYPCAYRLFDVDDLVTNTFGAFLGAVVSYPYAARRHRRLGTARRRLPTSVTAGRRLAGTVCDVLLVVLAGTAAAALWRGYLVFAEHERPATDSPSMIVLRAGVPLLVQGVVVLVAGKTVGELVVDLRTTPASYGRRLVKLLVGVVPLVLLAVVTVPAAQVVLAVLAVATVVGAYVTRGHRGLGNAAARLELEVDDG</sequence>